<evidence type="ECO:0000313" key="6">
    <source>
        <dbReference type="Proteomes" id="UP000469452"/>
    </source>
</evidence>
<keyword evidence="1" id="KW-0862">Zinc</keyword>
<dbReference type="PANTHER" id="PTHR12998">
    <property type="entry name" value="TRNA:M(4)X MODIFICATION ENZYME TRM13 HOMOLOG"/>
    <property type="match status" value="1"/>
</dbReference>
<keyword evidence="1" id="KW-0863">Zinc-finger</keyword>
<keyword evidence="1" id="KW-0808">Transferase</keyword>
<dbReference type="EMBL" id="VJMI01008361">
    <property type="protein sequence ID" value="KAF0761440.1"/>
    <property type="molecule type" value="Genomic_DNA"/>
</dbReference>
<feature type="compositionally biased region" description="Polar residues" evidence="2">
    <location>
        <begin position="144"/>
        <end position="161"/>
    </location>
</feature>
<comment type="similarity">
    <text evidence="1">Belongs to the methyltransferase TRM13 family.</text>
</comment>
<comment type="catalytic activity">
    <reaction evidence="1">
        <text>cytidine(4) in tRNA(Gly)(GCC) + S-adenosyl-L-methionine = 2'-O-methylcytidine(4) in tRNA(Gly)(GCC) + S-adenosyl-L-homocysteine + H(+)</text>
        <dbReference type="Rhea" id="RHEA:43192"/>
        <dbReference type="Rhea" id="RHEA-COMP:10399"/>
        <dbReference type="Rhea" id="RHEA-COMP:10400"/>
        <dbReference type="ChEBI" id="CHEBI:15378"/>
        <dbReference type="ChEBI" id="CHEBI:57856"/>
        <dbReference type="ChEBI" id="CHEBI:59789"/>
        <dbReference type="ChEBI" id="CHEBI:74495"/>
        <dbReference type="ChEBI" id="CHEBI:82748"/>
        <dbReference type="EC" id="2.1.1.225"/>
    </reaction>
</comment>
<comment type="function">
    <text evidence="1">tRNA methylase which 2'-O-methylates cytidine(4) in tRNA(Pro) and tRNA(Gly)(GCC), and adenosine(4) in tRNA(His).</text>
</comment>
<keyword evidence="1" id="KW-0489">Methyltransferase</keyword>
<comment type="catalytic activity">
    <reaction evidence="1">
        <text>cytidine(4) in tRNA(Pro) + S-adenosyl-L-methionine = 2'-O-methylcytidine(4) in tRNA(Pro) + S-adenosyl-L-homocysteine + H(+)</text>
        <dbReference type="Rhea" id="RHEA:32767"/>
        <dbReference type="Rhea" id="RHEA-COMP:10397"/>
        <dbReference type="Rhea" id="RHEA-COMP:10398"/>
        <dbReference type="ChEBI" id="CHEBI:15378"/>
        <dbReference type="ChEBI" id="CHEBI:57856"/>
        <dbReference type="ChEBI" id="CHEBI:59789"/>
        <dbReference type="ChEBI" id="CHEBI:74495"/>
        <dbReference type="ChEBI" id="CHEBI:82748"/>
        <dbReference type="EC" id="2.1.1.225"/>
    </reaction>
</comment>
<dbReference type="Proteomes" id="UP000469452">
    <property type="component" value="Unassembled WGS sequence"/>
</dbReference>
<name>A0A6A5AL39_APHAT</name>
<comment type="catalytic activity">
    <reaction evidence="1">
        <text>adenosine(4) in tRNA(His) + S-adenosyl-L-methionine = 2'-O-methyladenosine(4) in tRNA(His) + S-adenosyl-L-homocysteine + H(+)</text>
        <dbReference type="Rhea" id="RHEA:43196"/>
        <dbReference type="Rhea" id="RHEA-COMP:10401"/>
        <dbReference type="Rhea" id="RHEA-COMP:10402"/>
        <dbReference type="ChEBI" id="CHEBI:15378"/>
        <dbReference type="ChEBI" id="CHEBI:57856"/>
        <dbReference type="ChEBI" id="CHEBI:59789"/>
        <dbReference type="ChEBI" id="CHEBI:74411"/>
        <dbReference type="ChEBI" id="CHEBI:74477"/>
        <dbReference type="EC" id="2.1.1.225"/>
    </reaction>
</comment>
<dbReference type="Pfam" id="PF11722">
    <property type="entry name" value="zf-TRM13_CCCH"/>
    <property type="match status" value="1"/>
</dbReference>
<evidence type="ECO:0000256" key="2">
    <source>
        <dbReference type="SAM" id="MobiDB-lite"/>
    </source>
</evidence>
<evidence type="ECO:0000313" key="5">
    <source>
        <dbReference type="EMBL" id="KAF0761440.1"/>
    </source>
</evidence>
<keyword evidence="1" id="KW-0819">tRNA processing</keyword>
<reference evidence="5 6" key="1">
    <citation type="submission" date="2019-06" db="EMBL/GenBank/DDBJ databases">
        <title>Genomics analysis of Aphanomyces spp. identifies a new class of oomycete effector associated with host adaptation.</title>
        <authorList>
            <person name="Gaulin E."/>
        </authorList>
    </citation>
    <scope>NUCLEOTIDE SEQUENCE [LARGE SCALE GENOMIC DNA]</scope>
    <source>
        <strain evidence="5 6">E</strain>
    </source>
</reference>
<organism evidence="5 6">
    <name type="scientific">Aphanomyces astaci</name>
    <name type="common">Crayfish plague agent</name>
    <dbReference type="NCBI Taxonomy" id="112090"/>
    <lineage>
        <taxon>Eukaryota</taxon>
        <taxon>Sar</taxon>
        <taxon>Stramenopiles</taxon>
        <taxon>Oomycota</taxon>
        <taxon>Saprolegniomycetes</taxon>
        <taxon>Saprolegniales</taxon>
        <taxon>Verrucalvaceae</taxon>
        <taxon>Aphanomyces</taxon>
    </lineage>
</organism>
<evidence type="ECO:0000259" key="3">
    <source>
        <dbReference type="Pfam" id="PF05206"/>
    </source>
</evidence>
<dbReference type="EC" id="2.1.1.225" evidence="1"/>
<proteinExistence type="inferred from homology"/>
<dbReference type="InterPro" id="IPR039044">
    <property type="entry name" value="Trm13"/>
</dbReference>
<dbReference type="AlphaFoldDB" id="A0A6A5AL39"/>
<dbReference type="PANTHER" id="PTHR12998:SF0">
    <property type="entry name" value="TRNA:M(4)X MODIFICATION ENZYME TRM13 HOMOLOG"/>
    <property type="match status" value="1"/>
</dbReference>
<dbReference type="GO" id="GO:0030488">
    <property type="term" value="P:tRNA methylation"/>
    <property type="evidence" value="ECO:0007669"/>
    <property type="project" value="InterPro"/>
</dbReference>
<dbReference type="VEuPathDB" id="FungiDB:H257_02511"/>
<keyword evidence="1" id="KW-0949">S-adenosyl-L-methionine</keyword>
<dbReference type="Pfam" id="PF05206">
    <property type="entry name" value="TRM13"/>
    <property type="match status" value="1"/>
</dbReference>
<dbReference type="GO" id="GO:0106050">
    <property type="term" value="F:tRNA 2'-O-methyltransferase activity"/>
    <property type="evidence" value="ECO:0007669"/>
    <property type="project" value="UniProtKB-UniRule"/>
</dbReference>
<feature type="domain" description="Zinc finger CCCH-type TRM13" evidence="4">
    <location>
        <begin position="38"/>
        <end position="68"/>
    </location>
</feature>
<comment type="caution">
    <text evidence="5">The sequence shown here is derived from an EMBL/GenBank/DDBJ whole genome shotgun (WGS) entry which is preliminary data.</text>
</comment>
<protein>
    <recommendedName>
        <fullName evidence="1">tRNA:m(4)X modification enzyme TRM13</fullName>
        <ecNumber evidence="1">2.1.1.225</ecNumber>
    </recommendedName>
</protein>
<dbReference type="InterPro" id="IPR007871">
    <property type="entry name" value="Methyltransferase_TRM13"/>
</dbReference>
<sequence length="502" mass="55461">MSTKEAAAAALTKPPHVSERLKRKREKAKAMKDGEWTQCMFKLERKNRFCNVARCARRVEGSLYCGNHVVDDEGVVSQKTKKYKQELCKRVPCTLDPTHTVYLFDLKKHLVVRMSLSLLICNKLKEAEVMRSLPFYTANINSGTHATTGTSDPSTTVQDDTSATDEHSGPSSDKQASLFQTLAGLDFNAFAAKIDAAFDKHVPVIPTQTLDHAACNTLLQQKQAAGANHSILRHIQQQASILGHMESKKLLRPDCVYVELGAGRAMLSLALTQMYPSSPFVLIDRAGSRGKADQYIALDNKCTRAKIDIRHLNLAKMDQVAHQPLVCLSKHLCGVATDLSLRALANTLPAGPSDDATEAPTGHPEKMSSHLVGLAIALCCHHACSWEDYVNPAFFVDMVSRMFSSSCDLGFTAAEFKLMVPLSGWATCGMTMDGGAVETVLGFNRADRTRMGRQCKRLLDMGRVHYLRERGVQAQLVHYCDQDESLENCLLLAWRSHHDSVE</sequence>
<evidence type="ECO:0000259" key="4">
    <source>
        <dbReference type="Pfam" id="PF11722"/>
    </source>
</evidence>
<keyword evidence="1" id="KW-0479">Metal-binding</keyword>
<dbReference type="GO" id="GO:0008270">
    <property type="term" value="F:zinc ion binding"/>
    <property type="evidence" value="ECO:0007669"/>
    <property type="project" value="UniProtKB-KW"/>
</dbReference>
<feature type="region of interest" description="Disordered" evidence="2">
    <location>
        <begin position="144"/>
        <end position="174"/>
    </location>
</feature>
<gene>
    <name evidence="5" type="ORF">AaE_003436</name>
</gene>
<dbReference type="InterPro" id="IPR021721">
    <property type="entry name" value="Znf_CCCH-type_TRM13"/>
</dbReference>
<evidence type="ECO:0000256" key="1">
    <source>
        <dbReference type="RuleBase" id="RU367103"/>
    </source>
</evidence>
<feature type="domain" description="Methyltransferase TRM13" evidence="3">
    <location>
        <begin position="236"/>
        <end position="493"/>
    </location>
</feature>
<accession>A0A6A5AL39</accession>